<dbReference type="InterPro" id="IPR013655">
    <property type="entry name" value="PAS_fold_3"/>
</dbReference>
<dbReference type="SMART" id="SM00304">
    <property type="entry name" value="HAMP"/>
    <property type="match status" value="1"/>
</dbReference>
<dbReference type="SMART" id="SM00387">
    <property type="entry name" value="HATPase_c"/>
    <property type="match status" value="1"/>
</dbReference>
<dbReference type="InterPro" id="IPR003594">
    <property type="entry name" value="HATPase_dom"/>
</dbReference>
<dbReference type="CDD" id="cd00082">
    <property type="entry name" value="HisKA"/>
    <property type="match status" value="1"/>
</dbReference>
<protein>
    <recommendedName>
        <fullName evidence="3">histidine kinase</fullName>
        <ecNumber evidence="3">2.7.13.3</ecNumber>
    </recommendedName>
</protein>
<feature type="domain" description="Histidine kinase" evidence="18">
    <location>
        <begin position="670"/>
        <end position="891"/>
    </location>
</feature>
<dbReference type="InterPro" id="IPR036097">
    <property type="entry name" value="HisK_dim/P_sf"/>
</dbReference>
<dbReference type="SUPFAM" id="SSF158472">
    <property type="entry name" value="HAMP domain-like"/>
    <property type="match status" value="1"/>
</dbReference>
<keyword evidence="14" id="KW-0131">Cell cycle</keyword>
<evidence type="ECO:0000259" key="20">
    <source>
        <dbReference type="PROSITE" id="PS50112"/>
    </source>
</evidence>
<dbReference type="PANTHER" id="PTHR45339:SF1">
    <property type="entry name" value="HYBRID SIGNAL TRANSDUCTION HISTIDINE KINASE J"/>
    <property type="match status" value="1"/>
</dbReference>
<reference evidence="24 25" key="1">
    <citation type="journal article" date="2016" name="BMC Genomics">
        <title>Combined genomic and structural analyses of a cultured magnetotactic bacterium reveals its niche adaptation to a dynamic environment.</title>
        <authorList>
            <person name="Araujo A.C."/>
            <person name="Morillo V."/>
            <person name="Cypriano J."/>
            <person name="Teixeira L.C."/>
            <person name="Leao P."/>
            <person name="Lyra S."/>
            <person name="Almeida L.G."/>
            <person name="Bazylinski D.A."/>
            <person name="Vasconcellos A.T."/>
            <person name="Abreu F."/>
            <person name="Lins U."/>
        </authorList>
    </citation>
    <scope>NUCLEOTIDE SEQUENCE [LARGE SCALE GENOMIC DNA]</scope>
    <source>
        <strain evidence="24 25">IT-1</strain>
    </source>
</reference>
<dbReference type="InterPro" id="IPR036641">
    <property type="entry name" value="HPT_dom_sf"/>
</dbReference>
<dbReference type="InterPro" id="IPR001789">
    <property type="entry name" value="Sig_transdc_resp-reg_receiver"/>
</dbReference>
<dbReference type="Pfam" id="PF00672">
    <property type="entry name" value="HAMP"/>
    <property type="match status" value="1"/>
</dbReference>
<dbReference type="PROSITE" id="PS50110">
    <property type="entry name" value="RESPONSE_REGULATORY"/>
    <property type="match status" value="2"/>
</dbReference>
<dbReference type="SUPFAM" id="SSF55874">
    <property type="entry name" value="ATPase domain of HSP90 chaperone/DNA topoisomerase II/histidine kinase"/>
    <property type="match status" value="1"/>
</dbReference>
<keyword evidence="25" id="KW-1185">Reference proteome</keyword>
<dbReference type="SMART" id="SM00091">
    <property type="entry name" value="PAS"/>
    <property type="match status" value="3"/>
</dbReference>
<dbReference type="OrthoDB" id="9801651at2"/>
<evidence type="ECO:0000256" key="3">
    <source>
        <dbReference type="ARBA" id="ARBA00012438"/>
    </source>
</evidence>
<keyword evidence="5 16" id="KW-0597">Phosphoprotein</keyword>
<dbReference type="Gene3D" id="3.40.50.2300">
    <property type="match status" value="2"/>
</dbReference>
<dbReference type="Pfam" id="PF01627">
    <property type="entry name" value="Hpt"/>
    <property type="match status" value="1"/>
</dbReference>
<dbReference type="InterPro" id="IPR005467">
    <property type="entry name" value="His_kinase_dom"/>
</dbReference>
<organism evidence="24 25">
    <name type="scientific">Magnetofaba australis IT-1</name>
    <dbReference type="NCBI Taxonomy" id="1434232"/>
    <lineage>
        <taxon>Bacteria</taxon>
        <taxon>Pseudomonadati</taxon>
        <taxon>Pseudomonadota</taxon>
        <taxon>Magnetococcia</taxon>
        <taxon>Magnetococcales</taxon>
        <taxon>Magnetococcaceae</taxon>
        <taxon>Magnetofaba</taxon>
    </lineage>
</organism>
<evidence type="ECO:0000256" key="17">
    <source>
        <dbReference type="SAM" id="Coils"/>
    </source>
</evidence>
<keyword evidence="7" id="KW-0812">Transmembrane</keyword>
<dbReference type="EC" id="2.7.13.3" evidence="3"/>
<feature type="modified residue" description="Phosphohistidine" evidence="15">
    <location>
        <position position="1255"/>
    </location>
</feature>
<name>A0A1Y2K402_9PROT</name>
<evidence type="ECO:0000256" key="16">
    <source>
        <dbReference type="PROSITE-ProRule" id="PRU00169"/>
    </source>
</evidence>
<keyword evidence="9 24" id="KW-0418">Kinase</keyword>
<dbReference type="InterPro" id="IPR003661">
    <property type="entry name" value="HisK_dim/P_dom"/>
</dbReference>
<dbReference type="Gene3D" id="6.10.340.10">
    <property type="match status" value="1"/>
</dbReference>
<dbReference type="InterPro" id="IPR035965">
    <property type="entry name" value="PAS-like_dom_sf"/>
</dbReference>
<dbReference type="CDD" id="cd00088">
    <property type="entry name" value="HPT"/>
    <property type="match status" value="1"/>
</dbReference>
<dbReference type="Pfam" id="PF08447">
    <property type="entry name" value="PAS_3"/>
    <property type="match status" value="1"/>
</dbReference>
<evidence type="ECO:0000259" key="19">
    <source>
        <dbReference type="PROSITE" id="PS50110"/>
    </source>
</evidence>
<dbReference type="SUPFAM" id="SSF52172">
    <property type="entry name" value="CheY-like"/>
    <property type="match status" value="2"/>
</dbReference>
<feature type="domain" description="PAC" evidence="21">
    <location>
        <begin position="599"/>
        <end position="652"/>
    </location>
</feature>
<evidence type="ECO:0000256" key="9">
    <source>
        <dbReference type="ARBA" id="ARBA00022777"/>
    </source>
</evidence>
<dbReference type="Pfam" id="PF08448">
    <property type="entry name" value="PAS_4"/>
    <property type="match status" value="1"/>
</dbReference>
<accession>A0A1Y2K402</accession>
<evidence type="ECO:0000256" key="11">
    <source>
        <dbReference type="ARBA" id="ARBA00022989"/>
    </source>
</evidence>
<dbReference type="SMART" id="SM00065">
    <property type="entry name" value="GAF"/>
    <property type="match status" value="1"/>
</dbReference>
<dbReference type="PROSITE" id="PS50109">
    <property type="entry name" value="HIS_KIN"/>
    <property type="match status" value="1"/>
</dbReference>
<dbReference type="STRING" id="1434232.MAIT1_02524"/>
<dbReference type="PROSITE" id="PS50885">
    <property type="entry name" value="HAMP"/>
    <property type="match status" value="1"/>
</dbReference>
<dbReference type="SMART" id="SM00086">
    <property type="entry name" value="PAC"/>
    <property type="match status" value="3"/>
</dbReference>
<feature type="domain" description="HAMP" evidence="22">
    <location>
        <begin position="12"/>
        <end position="65"/>
    </location>
</feature>
<dbReference type="CDD" id="cd00130">
    <property type="entry name" value="PAS"/>
    <property type="match status" value="3"/>
</dbReference>
<evidence type="ECO:0000313" key="25">
    <source>
        <dbReference type="Proteomes" id="UP000194003"/>
    </source>
</evidence>
<dbReference type="CDD" id="cd16922">
    <property type="entry name" value="HATPase_EvgS-ArcB-TorS-like"/>
    <property type="match status" value="1"/>
</dbReference>
<dbReference type="Gene3D" id="1.20.120.160">
    <property type="entry name" value="HPT domain"/>
    <property type="match status" value="1"/>
</dbReference>
<comment type="subcellular location">
    <subcellularLocation>
        <location evidence="2">Cell membrane</location>
        <topology evidence="2">Multi-pass membrane protein</topology>
    </subcellularLocation>
</comment>
<evidence type="ECO:0000259" key="23">
    <source>
        <dbReference type="PROSITE" id="PS50894"/>
    </source>
</evidence>
<dbReference type="Pfam" id="PF00072">
    <property type="entry name" value="Response_reg"/>
    <property type="match status" value="2"/>
</dbReference>
<dbReference type="Gene3D" id="2.10.70.100">
    <property type="match status" value="1"/>
</dbReference>
<keyword evidence="4" id="KW-1003">Cell membrane</keyword>
<evidence type="ECO:0000313" key="24">
    <source>
        <dbReference type="EMBL" id="OSM02387.1"/>
    </source>
</evidence>
<evidence type="ECO:0000256" key="6">
    <source>
        <dbReference type="ARBA" id="ARBA00022679"/>
    </source>
</evidence>
<evidence type="ECO:0000256" key="12">
    <source>
        <dbReference type="ARBA" id="ARBA00023012"/>
    </source>
</evidence>
<dbReference type="Gene3D" id="3.30.565.10">
    <property type="entry name" value="Histidine kinase-like ATPase, C-terminal domain"/>
    <property type="match status" value="1"/>
</dbReference>
<comment type="catalytic activity">
    <reaction evidence="1">
        <text>ATP + protein L-histidine = ADP + protein N-phospho-L-histidine.</text>
        <dbReference type="EC" id="2.7.13.3"/>
    </reaction>
</comment>
<dbReference type="CDD" id="cd06225">
    <property type="entry name" value="HAMP"/>
    <property type="match status" value="1"/>
</dbReference>
<keyword evidence="10" id="KW-0067">ATP-binding</keyword>
<dbReference type="SUPFAM" id="SSF47384">
    <property type="entry name" value="Homodimeric domain of signal transducing histidine kinase"/>
    <property type="match status" value="1"/>
</dbReference>
<feature type="domain" description="PAS" evidence="20">
    <location>
        <begin position="224"/>
        <end position="294"/>
    </location>
</feature>
<dbReference type="InterPro" id="IPR003018">
    <property type="entry name" value="GAF"/>
</dbReference>
<keyword evidence="13" id="KW-0472">Membrane</keyword>
<evidence type="ECO:0000259" key="22">
    <source>
        <dbReference type="PROSITE" id="PS50885"/>
    </source>
</evidence>
<dbReference type="FunFam" id="3.30.565.10:FF:000010">
    <property type="entry name" value="Sensor histidine kinase RcsC"/>
    <property type="match status" value="1"/>
</dbReference>
<dbReference type="PANTHER" id="PTHR45339">
    <property type="entry name" value="HYBRID SIGNAL TRANSDUCTION HISTIDINE KINASE J"/>
    <property type="match status" value="1"/>
</dbReference>
<dbReference type="SMART" id="SM00448">
    <property type="entry name" value="REC"/>
    <property type="match status" value="2"/>
</dbReference>
<dbReference type="InterPro" id="IPR029016">
    <property type="entry name" value="GAF-like_dom_sf"/>
</dbReference>
<evidence type="ECO:0000256" key="1">
    <source>
        <dbReference type="ARBA" id="ARBA00000085"/>
    </source>
</evidence>
<evidence type="ECO:0000256" key="10">
    <source>
        <dbReference type="ARBA" id="ARBA00022840"/>
    </source>
</evidence>
<dbReference type="SUPFAM" id="SSF55781">
    <property type="entry name" value="GAF domain-like"/>
    <property type="match status" value="1"/>
</dbReference>
<feature type="coiled-coil region" evidence="17">
    <location>
        <begin position="1362"/>
        <end position="1389"/>
    </location>
</feature>
<dbReference type="GO" id="GO:0005524">
    <property type="term" value="F:ATP binding"/>
    <property type="evidence" value="ECO:0007669"/>
    <property type="project" value="UniProtKB-KW"/>
</dbReference>
<dbReference type="InterPro" id="IPR000014">
    <property type="entry name" value="PAS"/>
</dbReference>
<feature type="domain" description="Response regulatory" evidence="19">
    <location>
        <begin position="908"/>
        <end position="1031"/>
    </location>
</feature>
<evidence type="ECO:0000256" key="5">
    <source>
        <dbReference type="ARBA" id="ARBA00022553"/>
    </source>
</evidence>
<feature type="domain" description="PAS" evidence="20">
    <location>
        <begin position="522"/>
        <end position="595"/>
    </location>
</feature>
<dbReference type="NCBIfam" id="TIGR00229">
    <property type="entry name" value="sensory_box"/>
    <property type="match status" value="3"/>
</dbReference>
<gene>
    <name evidence="24" type="ORF">MAIT1_02524</name>
</gene>
<keyword evidence="17" id="KW-0175">Coiled coil</keyword>
<evidence type="ECO:0000256" key="4">
    <source>
        <dbReference type="ARBA" id="ARBA00022475"/>
    </source>
</evidence>
<dbReference type="InterPro" id="IPR000700">
    <property type="entry name" value="PAS-assoc_C"/>
</dbReference>
<dbReference type="FunFam" id="1.10.287.130:FF:000038">
    <property type="entry name" value="Sensory transduction histidine kinase"/>
    <property type="match status" value="1"/>
</dbReference>
<dbReference type="Gene3D" id="3.30.450.20">
    <property type="entry name" value="PAS domain"/>
    <property type="match status" value="3"/>
</dbReference>
<feature type="coiled-coil region" evidence="17">
    <location>
        <begin position="202"/>
        <end position="234"/>
    </location>
</feature>
<dbReference type="InterPro" id="IPR001610">
    <property type="entry name" value="PAC"/>
</dbReference>
<dbReference type="InterPro" id="IPR036890">
    <property type="entry name" value="HATPase_C_sf"/>
</dbReference>
<dbReference type="PRINTS" id="PR00344">
    <property type="entry name" value="BCTRLSENSOR"/>
</dbReference>
<feature type="modified residue" description="4-aspartylphosphate" evidence="16">
    <location>
        <position position="962"/>
    </location>
</feature>
<dbReference type="Gene3D" id="1.10.287.130">
    <property type="match status" value="1"/>
</dbReference>
<evidence type="ECO:0000256" key="14">
    <source>
        <dbReference type="ARBA" id="ARBA00023306"/>
    </source>
</evidence>
<evidence type="ECO:0000256" key="15">
    <source>
        <dbReference type="PROSITE-ProRule" id="PRU00110"/>
    </source>
</evidence>
<dbReference type="InterPro" id="IPR003660">
    <property type="entry name" value="HAMP_dom"/>
</dbReference>
<evidence type="ECO:0000256" key="7">
    <source>
        <dbReference type="ARBA" id="ARBA00022692"/>
    </source>
</evidence>
<evidence type="ECO:0000259" key="18">
    <source>
        <dbReference type="PROSITE" id="PS50109"/>
    </source>
</evidence>
<dbReference type="Pfam" id="PF13185">
    <property type="entry name" value="GAF_2"/>
    <property type="match status" value="1"/>
</dbReference>
<evidence type="ECO:0000256" key="13">
    <source>
        <dbReference type="ARBA" id="ARBA00023136"/>
    </source>
</evidence>
<dbReference type="PROSITE" id="PS50894">
    <property type="entry name" value="HPT"/>
    <property type="match status" value="1"/>
</dbReference>
<keyword evidence="8" id="KW-0547">Nucleotide-binding</keyword>
<dbReference type="Pfam" id="PF00512">
    <property type="entry name" value="HisKA"/>
    <property type="match status" value="1"/>
</dbReference>
<dbReference type="SUPFAM" id="SSF55785">
    <property type="entry name" value="PYP-like sensor domain (PAS domain)"/>
    <property type="match status" value="3"/>
</dbReference>
<dbReference type="RefSeq" id="WP_158089600.1">
    <property type="nucleotide sequence ID" value="NZ_LVJN01000020.1"/>
</dbReference>
<dbReference type="Pfam" id="PF02518">
    <property type="entry name" value="HATPase_c"/>
    <property type="match status" value="1"/>
</dbReference>
<dbReference type="SMART" id="SM00388">
    <property type="entry name" value="HisKA"/>
    <property type="match status" value="1"/>
</dbReference>
<dbReference type="CDD" id="cd00156">
    <property type="entry name" value="REC"/>
    <property type="match status" value="1"/>
</dbReference>
<dbReference type="GO" id="GO:0005886">
    <property type="term" value="C:plasma membrane"/>
    <property type="evidence" value="ECO:0007669"/>
    <property type="project" value="UniProtKB-SubCell"/>
</dbReference>
<feature type="domain" description="HPt" evidence="23">
    <location>
        <begin position="1216"/>
        <end position="1311"/>
    </location>
</feature>
<sequence length="1400" mass="153978">MLIGWWVWSAVGRLVAPIHAIADAALSIAQGDLAQSLPSVEGQSEAGVLSESLNAMLRTIVEQKECVSEANLRLEERVAQRTLDLHESKQVFTDILRSMTDGVLQIDTKGVISTCNQAAAHMFGFAENELINLNIQQLIPSALFKLPHFSNADAVVPSASPSKVFFFQEIDGIAKDGSKIPVSLTITRGGPAEKPFFTLVVRDISEQKAAEATLRIAEAKRLQLQEQMEAILANMPNIVFLHTVNNKILFVNERFADVLQRKPDAFAGKNIADIFPDSLAQQLEEAKRWVLQRGLPKYENIAIPSSSGRRYFDLTLFPLTLDATSEPLVCGIGTDITQRYLEEQLQSEARKVSEKIAADDPLEDICSAIVDFIEAINPASYGSIHLLVPGFKTLKFVVGGGLPEAYVKHVESFESGKGVGSCGTAAATGKPMIVGDIAHHPYWAAFKDAALESNLRACWSFPAVTKSGEVLGTVAMYYQEPRQPSDRDMTLMRVAANLLSIAVIHDRNRQDLIDAKVQAEQMQERLELVLKGGNLGTWDVDLVNGTQVVNARWAEMIGMSLEEIGNPSTKSWMDIVHPDDKERVLKTGRDYKEGKIPVYENEYRAILADGETRWFYSRGEAVAWDAEGNPTRMAGTALDVTDRKRMEEELARAKREADAANRAKSDFLANMSHEIRTPMNAIIGFSHLCLQTPLTPRQQDYASKVHTSANSLLQIINEILDFSKIEANRLELEATRFEIQDVFDRLSTGIILKAMDKRLEFITLCAPDVPMVLIGDPLRLGQILLNLVNNAVKFTHEGEVAVHLSVLEKQADQVHLLGSVKDTGIGIGPEQKERLFKAFSQADSSITRMFGGTGLGLVITQHLVHMMGGDIRVESEPGQGSEFLFDIWMRYEESEPPHLEGAALQKMRVLAVDDNASVRQALSDYLTSFHFEFLLADSGAQAIQLIKQAQSEEAPISLVLMDYQMPGEDGVAVAQAIDGDAEIRIKPRTLMMSPESDRPFLEELVGIHGIVSYMPKPTTQSILFDAIVGVDTRSAKHRDPDVQGRTLSAKPLPDLSGARILVVEDNIINQQLAKELLEVVRAQVSIAGNGQEAIEQLETTAFDCVLMDMQMPVMDGLTATRKIRTDDRWRSVPILAMTANAMKDEVQACLDVGMNEHIAKPIDPDRLYTTIAHWVDVKGVIEPEAGKQLDLDITVGKDLQIDGVDMQDALLRVGGNLQTLQWLLLRFVENNSSADVDLKAHLAAQEWEKARHLVHAIRGVAGNIGAKALRSEAESLENVLKASPSEAPDVAPFAAALQRLCQGIAAVLPSGDEGGKKGEVASSDALDLEKIQSVLKQIATALDHEYSAVEPLMETLRPLLSRSSLSGQLRSLTQQVEEFETEVAQKTIQQMLDELVGKEG</sequence>
<dbReference type="CDD" id="cd17546">
    <property type="entry name" value="REC_hyHK_CKI1_RcsC-like"/>
    <property type="match status" value="1"/>
</dbReference>
<comment type="caution">
    <text evidence="24">The sequence shown here is derived from an EMBL/GenBank/DDBJ whole genome shotgun (WGS) entry which is preliminary data.</text>
</comment>
<dbReference type="GO" id="GO:0000155">
    <property type="term" value="F:phosphorelay sensor kinase activity"/>
    <property type="evidence" value="ECO:0007669"/>
    <property type="project" value="InterPro"/>
</dbReference>
<dbReference type="Pfam" id="PF13426">
    <property type="entry name" value="PAS_9"/>
    <property type="match status" value="1"/>
</dbReference>
<keyword evidence="6" id="KW-0808">Transferase</keyword>
<feature type="domain" description="PAS" evidence="20">
    <location>
        <begin position="88"/>
        <end position="132"/>
    </location>
</feature>
<dbReference type="InterPro" id="IPR004358">
    <property type="entry name" value="Sig_transdc_His_kin-like_C"/>
</dbReference>
<dbReference type="Proteomes" id="UP000194003">
    <property type="component" value="Unassembled WGS sequence"/>
</dbReference>
<dbReference type="SUPFAM" id="SSF47226">
    <property type="entry name" value="Histidine-containing phosphotransfer domain, HPT domain"/>
    <property type="match status" value="1"/>
</dbReference>
<dbReference type="InterPro" id="IPR011006">
    <property type="entry name" value="CheY-like_superfamily"/>
</dbReference>
<evidence type="ECO:0000256" key="8">
    <source>
        <dbReference type="ARBA" id="ARBA00022741"/>
    </source>
</evidence>
<dbReference type="PROSITE" id="PS50112">
    <property type="entry name" value="PAS"/>
    <property type="match status" value="3"/>
</dbReference>
<feature type="coiled-coil region" evidence="17">
    <location>
        <begin position="643"/>
        <end position="670"/>
    </location>
</feature>
<evidence type="ECO:0000256" key="2">
    <source>
        <dbReference type="ARBA" id="ARBA00004651"/>
    </source>
</evidence>
<dbReference type="Gene3D" id="3.30.450.40">
    <property type="match status" value="1"/>
</dbReference>
<dbReference type="EMBL" id="LVJN01000020">
    <property type="protein sequence ID" value="OSM02387.1"/>
    <property type="molecule type" value="Genomic_DNA"/>
</dbReference>
<keyword evidence="12" id="KW-0902">Two-component regulatory system</keyword>
<dbReference type="PROSITE" id="PS50113">
    <property type="entry name" value="PAC"/>
    <property type="match status" value="1"/>
</dbReference>
<keyword evidence="11" id="KW-1133">Transmembrane helix</keyword>
<dbReference type="InterPro" id="IPR013656">
    <property type="entry name" value="PAS_4"/>
</dbReference>
<evidence type="ECO:0000259" key="21">
    <source>
        <dbReference type="PROSITE" id="PS50113"/>
    </source>
</evidence>
<feature type="domain" description="Response regulatory" evidence="19">
    <location>
        <begin position="1059"/>
        <end position="1175"/>
    </location>
</feature>
<feature type="modified residue" description="4-aspartylphosphate" evidence="16">
    <location>
        <position position="1108"/>
    </location>
</feature>
<proteinExistence type="predicted"/>
<dbReference type="InterPro" id="IPR008207">
    <property type="entry name" value="Sig_transdc_His_kin_Hpt_dom"/>
</dbReference>